<dbReference type="Gene3D" id="1.10.287.1260">
    <property type="match status" value="1"/>
</dbReference>
<dbReference type="Gene3D" id="3.30.70.100">
    <property type="match status" value="1"/>
</dbReference>
<evidence type="ECO:0000256" key="7">
    <source>
        <dbReference type="SAM" id="Phobius"/>
    </source>
</evidence>
<evidence type="ECO:0000256" key="4">
    <source>
        <dbReference type="ARBA" id="ARBA00022692"/>
    </source>
</evidence>
<comment type="similarity">
    <text evidence="2">Belongs to the MscS (TC 1.A.23) family.</text>
</comment>
<dbReference type="Gene3D" id="2.30.30.60">
    <property type="match status" value="1"/>
</dbReference>
<dbReference type="EMBL" id="CP047652">
    <property type="protein sequence ID" value="QHI95089.1"/>
    <property type="molecule type" value="Genomic_DNA"/>
</dbReference>
<evidence type="ECO:0000256" key="6">
    <source>
        <dbReference type="ARBA" id="ARBA00023136"/>
    </source>
</evidence>
<proteinExistence type="inferred from homology"/>
<keyword evidence="6 7" id="KW-0472">Membrane</keyword>
<dbReference type="AlphaFoldDB" id="A0A6P1NCA7"/>
<gene>
    <name evidence="10" type="ORF">GT348_01145</name>
</gene>
<dbReference type="Proteomes" id="UP000463975">
    <property type="component" value="Chromosome"/>
</dbReference>
<evidence type="ECO:0000313" key="11">
    <source>
        <dbReference type="Proteomes" id="UP000463975"/>
    </source>
</evidence>
<sequence length="784" mass="86425">MALRFTLIILSTLLFGGMASYSFLPEARAQSVNATLEDTNAAFLEAMPRLDWQEFAQKINKRLKEDSKSLRAAFTQIHSDTNPLSQITLQNLITNVKAVKQDTKNTLSQLQAYDGAIASVLEVLGQDAVAGEDSSVTRQRTDAQKATRLIKATTVQARLYDLQARNLLSDLEKLRSKIQHDTLSKRSASPLTFSYWESLPAELPSGSFSLTKNSKLGQNSFLFISAIAILCVAYIGGTFLRRRFTASFIKWLNHEAIKTSSTDRLVRFLCGLMWGGIAFLSWIGWSGFFYSKITQTEQIIGQTLPICAFILGAGLPLRHWYHGKTNHRSSLSLTLAVLFYALIKTLKDQELLGPTLNAFLEGLFSCVGIICLFMIIPHAQQQTPSTEPETESTEDSFYKSIFVNYSKPLRAVIFLYALLNLGLILSGYSAFAFTINTAIISVIYALSLTGCLVGAWQACMNIVFSPHTISGKHLLKLGVSKRRLEFLNVLISAIGSILFLVVFIALLTNEGDFTVAGIIDRIRQVFTGSTIHGIFLSPEKLFGCFALIIGSHYLIKLIHIWLDKRFFPTTTLNSGVQTSILSIFTYCAWILVGLLLLSLVGLSVQNLTWVVSALSVGVGFGLQSIVKDFISGIILLAERPIEAGDIIEVSGNRGEIKRVNVRTTDIRLGDGSTLIVPNSQFITTNVKNASFGNIPAKITLTFTLPINSDLDKARTLILEAAKKQEDILQSPAPSITLSATDDTTFNLSLSAYVDRPGKMGSVKNALLFDLFHIFREAHMTLTMS</sequence>
<feature type="transmembrane region" description="Helical" evidence="7">
    <location>
        <begin position="221"/>
        <end position="240"/>
    </location>
</feature>
<dbReference type="SUPFAM" id="SSF82861">
    <property type="entry name" value="Mechanosensitive channel protein MscS (YggB), transmembrane region"/>
    <property type="match status" value="1"/>
</dbReference>
<dbReference type="KEGG" id="bomb:GT348_01145"/>
<evidence type="ECO:0000256" key="1">
    <source>
        <dbReference type="ARBA" id="ARBA00004651"/>
    </source>
</evidence>
<dbReference type="GO" id="GO:0005886">
    <property type="term" value="C:plasma membrane"/>
    <property type="evidence" value="ECO:0007669"/>
    <property type="project" value="UniProtKB-SubCell"/>
</dbReference>
<accession>A0A6P1NCA7</accession>
<keyword evidence="3" id="KW-1003">Cell membrane</keyword>
<dbReference type="InterPro" id="IPR049278">
    <property type="entry name" value="MS_channel_C"/>
</dbReference>
<dbReference type="RefSeq" id="WP_160618167.1">
    <property type="nucleotide sequence ID" value="NZ_CP047652.1"/>
</dbReference>
<keyword evidence="4 7" id="KW-0812">Transmembrane</keyword>
<dbReference type="InterPro" id="IPR011066">
    <property type="entry name" value="MscS_channel_C_sf"/>
</dbReference>
<feature type="transmembrane region" description="Helical" evidence="7">
    <location>
        <begin position="358"/>
        <end position="376"/>
    </location>
</feature>
<dbReference type="InterPro" id="IPR011014">
    <property type="entry name" value="MscS_channel_TM-2"/>
</dbReference>
<feature type="transmembrane region" description="Helical" evidence="7">
    <location>
        <begin position="485"/>
        <end position="507"/>
    </location>
</feature>
<feature type="transmembrane region" description="Helical" evidence="7">
    <location>
        <begin position="439"/>
        <end position="464"/>
    </location>
</feature>
<organism evidence="10 11">
    <name type="scientific">Aristophania vespae</name>
    <dbReference type="NCBI Taxonomy" id="2697033"/>
    <lineage>
        <taxon>Bacteria</taxon>
        <taxon>Pseudomonadati</taxon>
        <taxon>Pseudomonadota</taxon>
        <taxon>Alphaproteobacteria</taxon>
        <taxon>Acetobacterales</taxon>
        <taxon>Acetobacteraceae</taxon>
        <taxon>Aristophania</taxon>
    </lineage>
</organism>
<keyword evidence="5 7" id="KW-1133">Transmembrane helix</keyword>
<feature type="transmembrane region" description="Helical" evidence="7">
    <location>
        <begin position="265"/>
        <end position="287"/>
    </location>
</feature>
<dbReference type="PANTHER" id="PTHR30347">
    <property type="entry name" value="POTASSIUM CHANNEL RELATED"/>
    <property type="match status" value="1"/>
</dbReference>
<feature type="transmembrane region" description="Helical" evidence="7">
    <location>
        <begin position="299"/>
        <end position="317"/>
    </location>
</feature>
<evidence type="ECO:0000259" key="8">
    <source>
        <dbReference type="Pfam" id="PF00924"/>
    </source>
</evidence>
<dbReference type="InterPro" id="IPR052702">
    <property type="entry name" value="MscS-like_channel"/>
</dbReference>
<feature type="transmembrane region" description="Helical" evidence="7">
    <location>
        <begin position="413"/>
        <end position="433"/>
    </location>
</feature>
<comment type="subcellular location">
    <subcellularLocation>
        <location evidence="1">Cell membrane</location>
        <topology evidence="1">Multi-pass membrane protein</topology>
    </subcellularLocation>
</comment>
<dbReference type="InterPro" id="IPR010920">
    <property type="entry name" value="LSM_dom_sf"/>
</dbReference>
<name>A0A6P1NCA7_9PROT</name>
<dbReference type="SUPFAM" id="SSF50182">
    <property type="entry name" value="Sm-like ribonucleoproteins"/>
    <property type="match status" value="1"/>
</dbReference>
<dbReference type="GO" id="GO:0008381">
    <property type="term" value="F:mechanosensitive monoatomic ion channel activity"/>
    <property type="evidence" value="ECO:0007669"/>
    <property type="project" value="UniProtKB-ARBA"/>
</dbReference>
<evidence type="ECO:0000259" key="9">
    <source>
        <dbReference type="Pfam" id="PF21082"/>
    </source>
</evidence>
<evidence type="ECO:0000256" key="2">
    <source>
        <dbReference type="ARBA" id="ARBA00008017"/>
    </source>
</evidence>
<evidence type="ECO:0000256" key="5">
    <source>
        <dbReference type="ARBA" id="ARBA00022989"/>
    </source>
</evidence>
<evidence type="ECO:0000313" key="10">
    <source>
        <dbReference type="EMBL" id="QHI95089.1"/>
    </source>
</evidence>
<keyword evidence="11" id="KW-1185">Reference proteome</keyword>
<dbReference type="PANTHER" id="PTHR30347:SF9">
    <property type="entry name" value="MINICONDUCTANCE MECHANOSENSITIVE CHANNEL MSCM"/>
    <property type="match status" value="1"/>
</dbReference>
<feature type="domain" description="Mechanosensitive ion channel MscS" evidence="8">
    <location>
        <begin position="625"/>
        <end position="690"/>
    </location>
</feature>
<protein>
    <submittedName>
        <fullName evidence="10">Mechanosensitive ion channel</fullName>
    </submittedName>
</protein>
<dbReference type="Pfam" id="PF21082">
    <property type="entry name" value="MS_channel_3rd"/>
    <property type="match status" value="1"/>
</dbReference>
<feature type="transmembrane region" description="Helical" evidence="7">
    <location>
        <begin position="607"/>
        <end position="626"/>
    </location>
</feature>
<dbReference type="InterPro" id="IPR023408">
    <property type="entry name" value="MscS_beta-dom_sf"/>
</dbReference>
<reference evidence="10 11" key="1">
    <citation type="submission" date="2020-01" db="EMBL/GenBank/DDBJ databases">
        <title>Genome sequencing of strain KACC 21507.</title>
        <authorList>
            <person name="Heo J."/>
            <person name="Kim S.-J."/>
            <person name="Kim J.-S."/>
            <person name="Hong S.-B."/>
            <person name="Kwon S.-W."/>
        </authorList>
    </citation>
    <scope>NUCLEOTIDE SEQUENCE [LARGE SCALE GENOMIC DNA]</scope>
    <source>
        <strain evidence="10 11">KACC 21507</strain>
    </source>
</reference>
<dbReference type="Pfam" id="PF00924">
    <property type="entry name" value="MS_channel_2nd"/>
    <property type="match status" value="1"/>
</dbReference>
<feature type="transmembrane region" description="Helical" evidence="7">
    <location>
        <begin position="540"/>
        <end position="562"/>
    </location>
</feature>
<dbReference type="SUPFAM" id="SSF82689">
    <property type="entry name" value="Mechanosensitive channel protein MscS (YggB), C-terminal domain"/>
    <property type="match status" value="1"/>
</dbReference>
<dbReference type="InterPro" id="IPR006685">
    <property type="entry name" value="MscS_channel_2nd"/>
</dbReference>
<feature type="domain" description="Mechanosensitive ion channel MscS C-terminal" evidence="9">
    <location>
        <begin position="698"/>
        <end position="778"/>
    </location>
</feature>
<evidence type="ECO:0000256" key="3">
    <source>
        <dbReference type="ARBA" id="ARBA00022475"/>
    </source>
</evidence>
<feature type="transmembrane region" description="Helical" evidence="7">
    <location>
        <begin position="583"/>
        <end position="601"/>
    </location>
</feature>